<gene>
    <name evidence="6" type="ORF">OSB1V03_LOCUS2084</name>
</gene>
<evidence type="ECO:0000256" key="2">
    <source>
        <dbReference type="PROSITE-ProRule" id="PRU00191"/>
    </source>
</evidence>
<protein>
    <recommendedName>
        <fullName evidence="8">SH2 domain-containing protein</fullName>
    </recommendedName>
</protein>
<dbReference type="PANTHER" id="PTHR14247:SF8">
    <property type="entry name" value="RAS-GEF DOMAIN-CONTAINING PROTEIN"/>
    <property type="match status" value="1"/>
</dbReference>
<feature type="domain" description="Ras-GEF" evidence="5">
    <location>
        <begin position="288"/>
        <end position="540"/>
    </location>
</feature>
<dbReference type="PROSITE" id="PS50001">
    <property type="entry name" value="SH2"/>
    <property type="match status" value="1"/>
</dbReference>
<accession>A0A7R9KGS0</accession>
<dbReference type="GO" id="GO:0005085">
    <property type="term" value="F:guanyl-nucleotide exchange factor activity"/>
    <property type="evidence" value="ECO:0007669"/>
    <property type="project" value="UniProtKB-KW"/>
</dbReference>
<dbReference type="OrthoDB" id="2412973at2759"/>
<dbReference type="InterPro" id="IPR023578">
    <property type="entry name" value="Ras_GEF_dom_sf"/>
</dbReference>
<dbReference type="FunFam" id="1.10.840.10:FF:000015">
    <property type="entry name" value="Uncharacterized protein, isoform A"/>
    <property type="match status" value="1"/>
</dbReference>
<dbReference type="GO" id="GO:0007264">
    <property type="term" value="P:small GTPase-mediated signal transduction"/>
    <property type="evidence" value="ECO:0007669"/>
    <property type="project" value="InterPro"/>
</dbReference>
<dbReference type="SUPFAM" id="SSF55550">
    <property type="entry name" value="SH2 domain"/>
    <property type="match status" value="1"/>
</dbReference>
<evidence type="ECO:0000313" key="6">
    <source>
        <dbReference type="EMBL" id="CAD7621613.1"/>
    </source>
</evidence>
<dbReference type="InterPro" id="IPR036964">
    <property type="entry name" value="RASGEF_cat_dom_sf"/>
</dbReference>
<dbReference type="InterPro" id="IPR051853">
    <property type="entry name" value="SH2-Ras-GEF_adapter"/>
</dbReference>
<dbReference type="PROSITE" id="PS50009">
    <property type="entry name" value="RASGEF_CAT"/>
    <property type="match status" value="1"/>
</dbReference>
<feature type="domain" description="SH2" evidence="4">
    <location>
        <begin position="8"/>
        <end position="107"/>
    </location>
</feature>
<dbReference type="SUPFAM" id="SSF48366">
    <property type="entry name" value="Ras GEF"/>
    <property type="match status" value="1"/>
</dbReference>
<feature type="region of interest" description="Disordered" evidence="3">
    <location>
        <begin position="138"/>
        <end position="170"/>
    </location>
</feature>
<keyword evidence="7" id="KW-1185">Reference proteome</keyword>
<dbReference type="Gene3D" id="1.10.840.10">
    <property type="entry name" value="Ras guanine-nucleotide exchange factors catalytic domain"/>
    <property type="match status" value="1"/>
</dbReference>
<dbReference type="Pfam" id="PF00017">
    <property type="entry name" value="SH2"/>
    <property type="match status" value="1"/>
</dbReference>
<keyword evidence="2" id="KW-0727">SH2 domain</keyword>
<evidence type="ECO:0000259" key="5">
    <source>
        <dbReference type="PROSITE" id="PS50009"/>
    </source>
</evidence>
<dbReference type="InterPro" id="IPR001895">
    <property type="entry name" value="RASGEF_cat_dom"/>
</dbReference>
<dbReference type="InterPro" id="IPR000980">
    <property type="entry name" value="SH2"/>
</dbReference>
<feature type="region of interest" description="Disordered" evidence="3">
    <location>
        <begin position="190"/>
        <end position="227"/>
    </location>
</feature>
<evidence type="ECO:0008006" key="8">
    <source>
        <dbReference type="Google" id="ProtNLM"/>
    </source>
</evidence>
<sequence>MDIRSNAWFHGSIPRSKAEHLLSTSGHFLVRNCSSRHDDYVLSTRSGGHVLHFVISRVVMNANTDYQKIRYSLEDDSFDSITDLITYYVGNKRPLTLASMAVITTPVNRSHPLTSLQNTINYSKTLFSSKVSSLEKRREEYKSETITSYSSEDIRHQTSTPPKPNRFQTGIRLSSTTSLTEQKFSNMSLNCDNLSESSGHSSHKNGSNGSEDSAFFSENISPKQMEENKYETKNMKIINEKSDQTFLPQTFCSQIKAQSFHTYLLPKDNKPLDSSAIIKIQSVLSDTGPRILANHLAKCDLLFIRLKDLNHDFGYGIRSAFETILLPNGRQLRLDLLERHKCLKYFICITILTAINDEKRALILNKWIEIAAEVKTALGDLFGFGAVMEALSMEPILKLNNIWSLVRSNFTPNAINYETKLKPQFKSMIECIEPQAPNTCFPFILTLIQILESHWDLVESQKDSDKRKSSQCLGIWFEQTSEDCGLQQILNHLESGTAFVAQLDIYRRNARIVSDSLKFDELLTDMFKTEFHRQFLFGFRGSDVESDEKFDKFDKIIAALVRKCEANVQF</sequence>
<keyword evidence="1" id="KW-0344">Guanine-nucleotide releasing factor</keyword>
<dbReference type="Gene3D" id="3.30.505.10">
    <property type="entry name" value="SH2 domain"/>
    <property type="match status" value="1"/>
</dbReference>
<reference evidence="6" key="1">
    <citation type="submission" date="2020-11" db="EMBL/GenBank/DDBJ databases">
        <authorList>
            <person name="Tran Van P."/>
        </authorList>
    </citation>
    <scope>NUCLEOTIDE SEQUENCE</scope>
</reference>
<dbReference type="Proteomes" id="UP000759131">
    <property type="component" value="Unassembled WGS sequence"/>
</dbReference>
<name>A0A7R9KGS0_9ACAR</name>
<evidence type="ECO:0000313" key="7">
    <source>
        <dbReference type="Proteomes" id="UP000759131"/>
    </source>
</evidence>
<dbReference type="Pfam" id="PF00617">
    <property type="entry name" value="RasGEF"/>
    <property type="match status" value="1"/>
</dbReference>
<dbReference type="PANTHER" id="PTHR14247">
    <property type="entry name" value="BREAST CANCER ANTI-ESTROGEN RESISTANCE PROTEIN 3 HOMOLOG-LIKE PROTEIN"/>
    <property type="match status" value="1"/>
</dbReference>
<evidence type="ECO:0000256" key="1">
    <source>
        <dbReference type="PROSITE-ProRule" id="PRU00168"/>
    </source>
</evidence>
<dbReference type="EMBL" id="OC855260">
    <property type="protein sequence ID" value="CAD7621613.1"/>
    <property type="molecule type" value="Genomic_DNA"/>
</dbReference>
<dbReference type="SMART" id="SM00252">
    <property type="entry name" value="SH2"/>
    <property type="match status" value="1"/>
</dbReference>
<dbReference type="AlphaFoldDB" id="A0A7R9KGS0"/>
<dbReference type="FunFam" id="3.30.505.10:FF:000013">
    <property type="entry name" value="SH2 domain-containing protein 3C isoform X1"/>
    <property type="match status" value="1"/>
</dbReference>
<dbReference type="PRINTS" id="PR00401">
    <property type="entry name" value="SH2DOMAIN"/>
</dbReference>
<feature type="compositionally biased region" description="Low complexity" evidence="3">
    <location>
        <begin position="195"/>
        <end position="211"/>
    </location>
</feature>
<proteinExistence type="predicted"/>
<dbReference type="InterPro" id="IPR036860">
    <property type="entry name" value="SH2_dom_sf"/>
</dbReference>
<organism evidence="6">
    <name type="scientific">Medioppia subpectinata</name>
    <dbReference type="NCBI Taxonomy" id="1979941"/>
    <lineage>
        <taxon>Eukaryota</taxon>
        <taxon>Metazoa</taxon>
        <taxon>Ecdysozoa</taxon>
        <taxon>Arthropoda</taxon>
        <taxon>Chelicerata</taxon>
        <taxon>Arachnida</taxon>
        <taxon>Acari</taxon>
        <taxon>Acariformes</taxon>
        <taxon>Sarcoptiformes</taxon>
        <taxon>Oribatida</taxon>
        <taxon>Brachypylina</taxon>
        <taxon>Oppioidea</taxon>
        <taxon>Oppiidae</taxon>
        <taxon>Medioppia</taxon>
    </lineage>
</organism>
<dbReference type="EMBL" id="CAJPIZ010000685">
    <property type="protein sequence ID" value="CAG2102043.1"/>
    <property type="molecule type" value="Genomic_DNA"/>
</dbReference>
<evidence type="ECO:0000259" key="4">
    <source>
        <dbReference type="PROSITE" id="PS50001"/>
    </source>
</evidence>
<evidence type="ECO:0000256" key="3">
    <source>
        <dbReference type="SAM" id="MobiDB-lite"/>
    </source>
</evidence>
<dbReference type="SMART" id="SM00147">
    <property type="entry name" value="RasGEF"/>
    <property type="match status" value="1"/>
</dbReference>